<dbReference type="Gene3D" id="3.40.630.30">
    <property type="match status" value="1"/>
</dbReference>
<dbReference type="InterPro" id="IPR019432">
    <property type="entry name" value="Acyltransferase_MbtK/IucB-like"/>
</dbReference>
<dbReference type="SUPFAM" id="SSF55729">
    <property type="entry name" value="Acyl-CoA N-acyltransferases (Nat)"/>
    <property type="match status" value="1"/>
</dbReference>
<dbReference type="Proteomes" id="UP001236800">
    <property type="component" value="Chromosome"/>
</dbReference>
<evidence type="ECO:0000256" key="1">
    <source>
        <dbReference type="ARBA" id="ARBA00004924"/>
    </source>
</evidence>
<dbReference type="InterPro" id="IPR016181">
    <property type="entry name" value="Acyl_CoA_acyltransferase"/>
</dbReference>
<dbReference type="EC" id="2.3.1.-" evidence="3"/>
<dbReference type="RefSeq" id="WP_306685122.1">
    <property type="nucleotide sequence ID" value="NZ_CP132914.1"/>
</dbReference>
<reference evidence="3" key="1">
    <citation type="submission" date="2023-08" db="EMBL/GenBank/DDBJ databases">
        <title>Complete genome sequence of Shewanella oncorhynchi Z-P2, a siderophore putrebactin-producing bacterium.</title>
        <authorList>
            <person name="Zhang Y."/>
        </authorList>
    </citation>
    <scope>NUCLEOTIDE SEQUENCE</scope>
    <source>
        <strain evidence="3">Z-P2</strain>
    </source>
</reference>
<dbReference type="GO" id="GO:0016410">
    <property type="term" value="F:N-acyltransferase activity"/>
    <property type="evidence" value="ECO:0007669"/>
    <property type="project" value="TreeGrafter"/>
</dbReference>
<proteinExistence type="predicted"/>
<organism evidence="3">
    <name type="scientific">Shewanella oncorhynchi</name>
    <dbReference type="NCBI Taxonomy" id="2726434"/>
    <lineage>
        <taxon>Bacteria</taxon>
        <taxon>Pseudomonadati</taxon>
        <taxon>Pseudomonadota</taxon>
        <taxon>Gammaproteobacteria</taxon>
        <taxon>Alteromonadales</taxon>
        <taxon>Shewanellaceae</taxon>
        <taxon>Shewanella</taxon>
    </lineage>
</organism>
<sequence>MASQFSNHCLTQLCLTQLSAISSINGFQFRALDLTQDIPTLQSWFNQDYAKFWGMQGLNLNAIKNLLATTEHKFALIGEWQAKALFMVELYDPVHDEVGQHYRVAPGDCGMHLIIAPPDGKPVSGLSLKVMDAIAQLVLEKLAFNRLVVEPDQLNSKIHRLNSLIGIHYEKAIQLSTKTAFLGFCTAAQRLRPSSTPSLTSLAQTTLALPSSDQSTSALPNLAEQYLASPTLAKPSSHAASAISPMTLSTL</sequence>
<accession>A0AA50KGU1</accession>
<name>A0AA50KGU1_9GAMM</name>
<dbReference type="AlphaFoldDB" id="A0AA50KGU1"/>
<dbReference type="PANTHER" id="PTHR31438">
    <property type="entry name" value="LYSINE N-ACYLTRANSFERASE C17G9.06C-RELATED"/>
    <property type="match status" value="1"/>
</dbReference>
<evidence type="ECO:0000259" key="2">
    <source>
        <dbReference type="SMART" id="SM01006"/>
    </source>
</evidence>
<dbReference type="Pfam" id="PF13523">
    <property type="entry name" value="Acetyltransf_8"/>
    <property type="match status" value="1"/>
</dbReference>
<dbReference type="SMART" id="SM01006">
    <property type="entry name" value="AlcB"/>
    <property type="match status" value="1"/>
</dbReference>
<keyword evidence="3" id="KW-0808">Transferase</keyword>
<dbReference type="EMBL" id="CP132914">
    <property type="protein sequence ID" value="WMB74613.1"/>
    <property type="molecule type" value="Genomic_DNA"/>
</dbReference>
<evidence type="ECO:0000313" key="3">
    <source>
        <dbReference type="EMBL" id="WMB74613.1"/>
    </source>
</evidence>
<gene>
    <name evidence="3" type="ORF">RA178_08415</name>
</gene>
<dbReference type="PANTHER" id="PTHR31438:SF1">
    <property type="entry name" value="LYSINE N-ACYLTRANSFERASE C17G9.06C-RELATED"/>
    <property type="match status" value="1"/>
</dbReference>
<keyword evidence="3" id="KW-0012">Acyltransferase</keyword>
<dbReference type="GeneID" id="301339200"/>
<dbReference type="GO" id="GO:0019290">
    <property type="term" value="P:siderophore biosynthetic process"/>
    <property type="evidence" value="ECO:0007669"/>
    <property type="project" value="InterPro"/>
</dbReference>
<feature type="domain" description="Acyltransferase MbtK/IucB-like conserved" evidence="2">
    <location>
        <begin position="30"/>
        <end position="74"/>
    </location>
</feature>
<dbReference type="KEGG" id="sog:RA178_08415"/>
<protein>
    <submittedName>
        <fullName evidence="3">GNAT family N-acetyltransferase</fullName>
        <ecNumber evidence="3">2.3.1.-</ecNumber>
    </submittedName>
</protein>
<comment type="pathway">
    <text evidence="1">Siderophore biosynthesis.</text>
</comment>